<evidence type="ECO:0000259" key="1">
    <source>
        <dbReference type="Pfam" id="PF01872"/>
    </source>
</evidence>
<keyword evidence="3" id="KW-1185">Reference proteome</keyword>
<dbReference type="PANTHER" id="PTHR38011:SF11">
    <property type="entry name" value="2,5-DIAMINO-6-RIBOSYLAMINO-4(3H)-PYRIMIDINONE 5'-PHOSPHATE REDUCTASE"/>
    <property type="match status" value="1"/>
</dbReference>
<dbReference type="InterPro" id="IPR050765">
    <property type="entry name" value="Riboflavin_Biosynth_HTPR"/>
</dbReference>
<accession>A0A5M3X5R4</accession>
<protein>
    <recommendedName>
        <fullName evidence="1">Bacterial bifunctional deaminase-reductase C-terminal domain-containing protein</fullName>
    </recommendedName>
</protein>
<dbReference type="SUPFAM" id="SSF53597">
    <property type="entry name" value="Dihydrofolate reductase-like"/>
    <property type="match status" value="1"/>
</dbReference>
<comment type="caution">
    <text evidence="2">The sequence shown here is derived from an EMBL/GenBank/DDBJ whole genome shotgun (WGS) entry which is preliminary data.</text>
</comment>
<organism evidence="2 3">
    <name type="scientific">Acrocarpospora macrocephala</name>
    <dbReference type="NCBI Taxonomy" id="150177"/>
    <lineage>
        <taxon>Bacteria</taxon>
        <taxon>Bacillati</taxon>
        <taxon>Actinomycetota</taxon>
        <taxon>Actinomycetes</taxon>
        <taxon>Streptosporangiales</taxon>
        <taxon>Streptosporangiaceae</taxon>
        <taxon>Acrocarpospora</taxon>
    </lineage>
</organism>
<dbReference type="GO" id="GO:0009231">
    <property type="term" value="P:riboflavin biosynthetic process"/>
    <property type="evidence" value="ECO:0007669"/>
    <property type="project" value="InterPro"/>
</dbReference>
<dbReference type="EMBL" id="BLAE01000056">
    <property type="protein sequence ID" value="GES14223.1"/>
    <property type="molecule type" value="Genomic_DNA"/>
</dbReference>
<dbReference type="Proteomes" id="UP000331127">
    <property type="component" value="Unassembled WGS sequence"/>
</dbReference>
<name>A0A5M3X5R4_9ACTN</name>
<dbReference type="PANTHER" id="PTHR38011">
    <property type="entry name" value="DIHYDROFOLATE REDUCTASE FAMILY PROTEIN (AFU_ORTHOLOGUE AFUA_8G06820)"/>
    <property type="match status" value="1"/>
</dbReference>
<evidence type="ECO:0000313" key="2">
    <source>
        <dbReference type="EMBL" id="GES14223.1"/>
    </source>
</evidence>
<proteinExistence type="predicted"/>
<reference evidence="2 3" key="1">
    <citation type="submission" date="2019-10" db="EMBL/GenBank/DDBJ databases">
        <title>Whole genome shotgun sequence of Acrocarpospora macrocephala NBRC 16266.</title>
        <authorList>
            <person name="Ichikawa N."/>
            <person name="Kimura A."/>
            <person name="Kitahashi Y."/>
            <person name="Komaki H."/>
            <person name="Oguchi A."/>
        </authorList>
    </citation>
    <scope>NUCLEOTIDE SEQUENCE [LARGE SCALE GENOMIC DNA]</scope>
    <source>
        <strain evidence="2 3">NBRC 16266</strain>
    </source>
</reference>
<evidence type="ECO:0000313" key="3">
    <source>
        <dbReference type="Proteomes" id="UP000331127"/>
    </source>
</evidence>
<dbReference type="Gene3D" id="3.40.430.10">
    <property type="entry name" value="Dihydrofolate Reductase, subunit A"/>
    <property type="match status" value="1"/>
</dbReference>
<dbReference type="AlphaFoldDB" id="A0A5M3X5R4"/>
<dbReference type="InterPro" id="IPR002734">
    <property type="entry name" value="RibDG_C"/>
</dbReference>
<gene>
    <name evidence="2" type="ORF">Amac_078200</name>
</gene>
<dbReference type="GO" id="GO:0008703">
    <property type="term" value="F:5-amino-6-(5-phosphoribosylamino)uracil reductase activity"/>
    <property type="evidence" value="ECO:0007669"/>
    <property type="project" value="InterPro"/>
</dbReference>
<sequence length="183" mass="20961">MMSVSLDGFFEGPNHEIDWHLVDDELHRFFNEQLGAMGAFLDGRVTYELMAEFWPTADQDPAASAPMVEFSRIWREMPKIVYSRTLERADWNSTIVREVVPQEVLELKAQPGGDLAIGGAKLAAEFMRHDLIDEYWLYVHPVVLGQGTPLFQAPDVRLNLRLTDTRAFRNGVVLLRYQRPAID</sequence>
<dbReference type="InterPro" id="IPR024072">
    <property type="entry name" value="DHFR-like_dom_sf"/>
</dbReference>
<feature type="domain" description="Bacterial bifunctional deaminase-reductase C-terminal" evidence="1">
    <location>
        <begin position="2"/>
        <end position="174"/>
    </location>
</feature>
<dbReference type="Pfam" id="PF01872">
    <property type="entry name" value="RibD_C"/>
    <property type="match status" value="1"/>
</dbReference>